<dbReference type="EMBL" id="GGEC01040088">
    <property type="protein sequence ID" value="MBX20572.1"/>
    <property type="molecule type" value="Transcribed_RNA"/>
</dbReference>
<evidence type="ECO:0000256" key="1">
    <source>
        <dbReference type="SAM" id="SignalP"/>
    </source>
</evidence>
<feature type="chain" id="PRO_5015191737" evidence="1">
    <location>
        <begin position="18"/>
        <end position="46"/>
    </location>
</feature>
<protein>
    <submittedName>
        <fullName evidence="2">Uncharacterized protein</fullName>
    </submittedName>
</protein>
<feature type="signal peptide" evidence="1">
    <location>
        <begin position="1"/>
        <end position="17"/>
    </location>
</feature>
<sequence length="46" mass="5184">MFVPLFLVMVLLLPLNSNLIPLSFQHLHICPVLFNNPVQSVSVLLI</sequence>
<dbReference type="AlphaFoldDB" id="A0A2P2LRH1"/>
<accession>A0A2P2LRH1</accession>
<reference evidence="2" key="1">
    <citation type="submission" date="2018-02" db="EMBL/GenBank/DDBJ databases">
        <title>Rhizophora mucronata_Transcriptome.</title>
        <authorList>
            <person name="Meera S.P."/>
            <person name="Sreeshan A."/>
            <person name="Augustine A."/>
        </authorList>
    </citation>
    <scope>NUCLEOTIDE SEQUENCE</scope>
    <source>
        <tissue evidence="2">Leaf</tissue>
    </source>
</reference>
<keyword evidence="1" id="KW-0732">Signal</keyword>
<proteinExistence type="predicted"/>
<evidence type="ECO:0000313" key="2">
    <source>
        <dbReference type="EMBL" id="MBX20572.1"/>
    </source>
</evidence>
<name>A0A2P2LRH1_RHIMU</name>
<organism evidence="2">
    <name type="scientific">Rhizophora mucronata</name>
    <name type="common">Asiatic mangrove</name>
    <dbReference type="NCBI Taxonomy" id="61149"/>
    <lineage>
        <taxon>Eukaryota</taxon>
        <taxon>Viridiplantae</taxon>
        <taxon>Streptophyta</taxon>
        <taxon>Embryophyta</taxon>
        <taxon>Tracheophyta</taxon>
        <taxon>Spermatophyta</taxon>
        <taxon>Magnoliopsida</taxon>
        <taxon>eudicotyledons</taxon>
        <taxon>Gunneridae</taxon>
        <taxon>Pentapetalae</taxon>
        <taxon>rosids</taxon>
        <taxon>fabids</taxon>
        <taxon>Malpighiales</taxon>
        <taxon>Rhizophoraceae</taxon>
        <taxon>Rhizophora</taxon>
    </lineage>
</organism>